<feature type="transmembrane region" description="Helical" evidence="1">
    <location>
        <begin position="66"/>
        <end position="89"/>
    </location>
</feature>
<gene>
    <name evidence="2" type="ORF">AS033_14215</name>
</gene>
<proteinExistence type="predicted"/>
<name>A0A0V8GCF1_9BACL</name>
<keyword evidence="1" id="KW-0812">Transmembrane</keyword>
<dbReference type="AlphaFoldDB" id="A0A0V8GCF1"/>
<feature type="transmembrane region" description="Helical" evidence="1">
    <location>
        <begin position="95"/>
        <end position="114"/>
    </location>
</feature>
<comment type="caution">
    <text evidence="2">The sequence shown here is derived from an EMBL/GenBank/DDBJ whole genome shotgun (WGS) entry which is preliminary data.</text>
</comment>
<organism evidence="2 3">
    <name type="scientific">Exiguobacterium indicum</name>
    <dbReference type="NCBI Taxonomy" id="296995"/>
    <lineage>
        <taxon>Bacteria</taxon>
        <taxon>Bacillati</taxon>
        <taxon>Bacillota</taxon>
        <taxon>Bacilli</taxon>
        <taxon>Bacillales</taxon>
        <taxon>Bacillales Family XII. Incertae Sedis</taxon>
        <taxon>Exiguobacterium</taxon>
    </lineage>
</organism>
<feature type="transmembrane region" description="Helical" evidence="1">
    <location>
        <begin position="38"/>
        <end position="59"/>
    </location>
</feature>
<keyword evidence="1" id="KW-0472">Membrane</keyword>
<sequence>MLKRLTFVCVTLCVAIVAILVAARHSNGNTISFEEPLSVYLAIGLIVFLFVPPLVLSFFEHPVLKIINVVYQSLIVFSFVGLIPVGFLIPNGSSTIIVAVLGTVASLASVIVTVRSHSMFSNYSSDVR</sequence>
<protein>
    <recommendedName>
        <fullName evidence="4">Integral inner membrane protein</fullName>
    </recommendedName>
</protein>
<keyword evidence="1" id="KW-1133">Transmembrane helix</keyword>
<evidence type="ECO:0000313" key="3">
    <source>
        <dbReference type="Proteomes" id="UP000053797"/>
    </source>
</evidence>
<evidence type="ECO:0008006" key="4">
    <source>
        <dbReference type="Google" id="ProtNLM"/>
    </source>
</evidence>
<dbReference type="EMBL" id="LNQL01000006">
    <property type="protein sequence ID" value="KSU47814.1"/>
    <property type="molecule type" value="Genomic_DNA"/>
</dbReference>
<dbReference type="RefSeq" id="WP_058265835.1">
    <property type="nucleotide sequence ID" value="NZ_FMYN01000006.1"/>
</dbReference>
<evidence type="ECO:0000313" key="2">
    <source>
        <dbReference type="EMBL" id="KSU47814.1"/>
    </source>
</evidence>
<evidence type="ECO:0000256" key="1">
    <source>
        <dbReference type="SAM" id="Phobius"/>
    </source>
</evidence>
<dbReference type="OrthoDB" id="2357074at2"/>
<accession>A0A0V8GCF1</accession>
<reference evidence="2 3" key="1">
    <citation type="journal article" date="2015" name="Int. J. Syst. Evol. Microbiol.">
        <title>Exiguobacterium enclense sp. nov., isolated from sediment.</title>
        <authorList>
            <person name="Dastager S.G."/>
            <person name="Mawlankar R."/>
            <person name="Sonalkar V.V."/>
            <person name="Thorat M.N."/>
            <person name="Mual P."/>
            <person name="Verma A."/>
            <person name="Krishnamurthi S."/>
            <person name="Tang S.K."/>
            <person name="Li W.J."/>
        </authorList>
    </citation>
    <scope>NUCLEOTIDE SEQUENCE [LARGE SCALE GENOMIC DNA]</scope>
    <source>
        <strain evidence="2 3">NIO-1109</strain>
    </source>
</reference>
<dbReference type="Proteomes" id="UP000053797">
    <property type="component" value="Unassembled WGS sequence"/>
</dbReference>